<dbReference type="HOGENOM" id="CLU_079721_0_0_1"/>
<feature type="transmembrane region" description="Helical" evidence="1">
    <location>
        <begin position="161"/>
        <end position="181"/>
    </location>
</feature>
<gene>
    <name evidence="2" type="ORF">CRE_07697</name>
</gene>
<reference evidence="2" key="1">
    <citation type="submission" date="2007-07" db="EMBL/GenBank/DDBJ databases">
        <title>PCAP assembly of the Caenorhabditis remanei genome.</title>
        <authorList>
            <consortium name="The Caenorhabditis remanei Sequencing Consortium"/>
            <person name="Wilson R.K."/>
        </authorList>
    </citation>
    <scope>NUCLEOTIDE SEQUENCE [LARGE SCALE GENOMIC DNA]</scope>
    <source>
        <strain evidence="2">PB4641</strain>
    </source>
</reference>
<keyword evidence="3" id="KW-1185">Reference proteome</keyword>
<evidence type="ECO:0000313" key="2">
    <source>
        <dbReference type="EMBL" id="EFP13096.1"/>
    </source>
</evidence>
<feature type="transmembrane region" description="Helical" evidence="1">
    <location>
        <begin position="114"/>
        <end position="132"/>
    </location>
</feature>
<sequence>MATRHLIKGNEKVIHFSDLATIESNEALSTFALHTTVVIVFLFGSRKVFFSDFSAKQLNFFRFFQLASWFRPSICDFLNEFIAMLAYCACFYSQGSSLSLKMYLFKISDVMLAHFGYTGLFFAIFCHMYICHSLNEGYGENMVILMDEGLKNTENDRYSSYLLSLIVPAHTATLIAYFLLLNLFDMIPTQPFCEISVLEPFVLVVIVCGFFCGAVLHAVLRRFHRDDKYHDVVSALIYAAVFTFSHAVIGIYSAHPFITLSRLLGCMKAININSWPIPFTIHMALPFLGWIFASKMLRTPPSKYESIWQQRYDEALEDEMNERIDLQIEQGNHGYNLRPRNNR</sequence>
<feature type="transmembrane region" description="Helical" evidence="1">
    <location>
        <begin position="275"/>
        <end position="293"/>
    </location>
</feature>
<evidence type="ECO:0000313" key="3">
    <source>
        <dbReference type="Proteomes" id="UP000008281"/>
    </source>
</evidence>
<keyword evidence="1" id="KW-0812">Transmembrane</keyword>
<name>E3MZX9_CAERE</name>
<evidence type="ECO:0000256" key="1">
    <source>
        <dbReference type="SAM" id="Phobius"/>
    </source>
</evidence>
<keyword evidence="1" id="KW-0472">Membrane</keyword>
<dbReference type="AlphaFoldDB" id="E3MZX9"/>
<protein>
    <submittedName>
        <fullName evidence="2">Uncharacterized protein</fullName>
    </submittedName>
</protein>
<dbReference type="EMBL" id="DS268502">
    <property type="protein sequence ID" value="EFP13096.1"/>
    <property type="molecule type" value="Genomic_DNA"/>
</dbReference>
<dbReference type="InParanoid" id="E3MZX9"/>
<feature type="transmembrane region" description="Helical" evidence="1">
    <location>
        <begin position="232"/>
        <end position="255"/>
    </location>
</feature>
<proteinExistence type="predicted"/>
<dbReference type="Proteomes" id="UP000008281">
    <property type="component" value="Unassembled WGS sequence"/>
</dbReference>
<keyword evidence="1" id="KW-1133">Transmembrane helix</keyword>
<accession>E3MZX9</accession>
<feature type="transmembrane region" description="Helical" evidence="1">
    <location>
        <begin position="201"/>
        <end position="220"/>
    </location>
</feature>
<organism evidence="3">
    <name type="scientific">Caenorhabditis remanei</name>
    <name type="common">Caenorhabditis vulgaris</name>
    <dbReference type="NCBI Taxonomy" id="31234"/>
    <lineage>
        <taxon>Eukaryota</taxon>
        <taxon>Metazoa</taxon>
        <taxon>Ecdysozoa</taxon>
        <taxon>Nematoda</taxon>
        <taxon>Chromadorea</taxon>
        <taxon>Rhabditida</taxon>
        <taxon>Rhabditina</taxon>
        <taxon>Rhabditomorpha</taxon>
        <taxon>Rhabditoidea</taxon>
        <taxon>Rhabditidae</taxon>
        <taxon>Peloderinae</taxon>
        <taxon>Caenorhabditis</taxon>
    </lineage>
</organism>
<feature type="transmembrane region" description="Helical" evidence="1">
    <location>
        <begin position="69"/>
        <end position="94"/>
    </location>
</feature>